<comment type="caution">
    <text evidence="1">The sequence shown here is derived from an EMBL/GenBank/DDBJ whole genome shotgun (WGS) entry which is preliminary data.</text>
</comment>
<name>A0ABW8JL48_9GAMM</name>
<evidence type="ECO:0000313" key="2">
    <source>
        <dbReference type="Proteomes" id="UP001620461"/>
    </source>
</evidence>
<dbReference type="Proteomes" id="UP001620461">
    <property type="component" value="Unassembled WGS sequence"/>
</dbReference>
<dbReference type="RefSeq" id="WP_404548693.1">
    <property type="nucleotide sequence ID" value="NZ_JADIKJ010000018.1"/>
</dbReference>
<organism evidence="1 2">
    <name type="scientific">Dyella jejuensis</name>
    <dbReference type="NCBI Taxonomy" id="1432009"/>
    <lineage>
        <taxon>Bacteria</taxon>
        <taxon>Pseudomonadati</taxon>
        <taxon>Pseudomonadota</taxon>
        <taxon>Gammaproteobacteria</taxon>
        <taxon>Lysobacterales</taxon>
        <taxon>Rhodanobacteraceae</taxon>
        <taxon>Dyella</taxon>
    </lineage>
</organism>
<protein>
    <recommendedName>
        <fullName evidence="3">DUF1269 domain-containing protein</fullName>
    </recommendedName>
</protein>
<gene>
    <name evidence="1" type="ORF">ISP15_15945</name>
</gene>
<keyword evidence="2" id="KW-1185">Reference proteome</keyword>
<proteinExistence type="predicted"/>
<evidence type="ECO:0000313" key="1">
    <source>
        <dbReference type="EMBL" id="MFK2901831.1"/>
    </source>
</evidence>
<reference evidence="1 2" key="1">
    <citation type="submission" date="2020-10" db="EMBL/GenBank/DDBJ databases">
        <title>Phylogeny of dyella-like bacteria.</title>
        <authorList>
            <person name="Fu J."/>
        </authorList>
    </citation>
    <scope>NUCLEOTIDE SEQUENCE [LARGE SCALE GENOMIC DNA]</scope>
    <source>
        <strain evidence="1 2">JP1</strain>
    </source>
</reference>
<evidence type="ECO:0008006" key="3">
    <source>
        <dbReference type="Google" id="ProtNLM"/>
    </source>
</evidence>
<dbReference type="PANTHER" id="PTHR36109:SF2">
    <property type="entry name" value="MEMBRANE PROTEIN"/>
    <property type="match status" value="1"/>
</dbReference>
<dbReference type="EMBL" id="JADIKJ010000018">
    <property type="protein sequence ID" value="MFK2901831.1"/>
    <property type="molecule type" value="Genomic_DNA"/>
</dbReference>
<sequence length="164" mass="16583">MKKRMVFSVKDMAGARAAMDKARAIGIADDDISLIARSDKSQLIPDDRKVVEGDFYPAAAKGAAGGAAIGLIAGLVAVAIPPLGITVAGAVAMAVGGSALGAWSTALAGSAVDDPVSRQFEDEVQAGRILVVVDGDEEKIPAARTQIATTGAVPLPFEKPTAIT</sequence>
<dbReference type="InterPro" id="IPR052948">
    <property type="entry name" value="Low_temp-induced_all0457"/>
</dbReference>
<accession>A0ABW8JL48</accession>
<dbReference type="PANTHER" id="PTHR36109">
    <property type="entry name" value="MEMBRANE PROTEIN-RELATED"/>
    <property type="match status" value="1"/>
</dbReference>